<evidence type="ECO:0000313" key="8">
    <source>
        <dbReference type="Proteomes" id="UP000677918"/>
    </source>
</evidence>
<gene>
    <name evidence="7" type="ORF">XYCOK13_22460</name>
</gene>
<dbReference type="EMBL" id="BOVK01000027">
    <property type="protein sequence ID" value="GIQ69422.1"/>
    <property type="molecule type" value="Genomic_DNA"/>
</dbReference>
<evidence type="ECO:0000256" key="3">
    <source>
        <dbReference type="ARBA" id="ARBA00022692"/>
    </source>
</evidence>
<keyword evidence="3 6" id="KW-0812">Transmembrane</keyword>
<feature type="transmembrane region" description="Helical" evidence="6">
    <location>
        <begin position="13"/>
        <end position="34"/>
    </location>
</feature>
<feature type="transmembrane region" description="Helical" evidence="6">
    <location>
        <begin position="252"/>
        <end position="281"/>
    </location>
</feature>
<evidence type="ECO:0000256" key="6">
    <source>
        <dbReference type="SAM" id="Phobius"/>
    </source>
</evidence>
<keyword evidence="8" id="KW-1185">Reference proteome</keyword>
<organism evidence="7 8">
    <name type="scientific">Xylanibacillus composti</name>
    <dbReference type="NCBI Taxonomy" id="1572762"/>
    <lineage>
        <taxon>Bacteria</taxon>
        <taxon>Bacillati</taxon>
        <taxon>Bacillota</taxon>
        <taxon>Bacilli</taxon>
        <taxon>Bacillales</taxon>
        <taxon>Paenibacillaceae</taxon>
        <taxon>Xylanibacillus</taxon>
    </lineage>
</organism>
<name>A0A8J4H1W0_9BACL</name>
<dbReference type="GO" id="GO:0016020">
    <property type="term" value="C:membrane"/>
    <property type="evidence" value="ECO:0007669"/>
    <property type="project" value="UniProtKB-SubCell"/>
</dbReference>
<feature type="transmembrane region" description="Helical" evidence="6">
    <location>
        <begin position="130"/>
        <end position="151"/>
    </location>
</feature>
<feature type="transmembrane region" description="Helical" evidence="6">
    <location>
        <begin position="84"/>
        <end position="101"/>
    </location>
</feature>
<proteinExistence type="predicted"/>
<dbReference type="Proteomes" id="UP000677918">
    <property type="component" value="Unassembled WGS sequence"/>
</dbReference>
<protein>
    <submittedName>
        <fullName evidence="7">Glycosyl transferase</fullName>
    </submittedName>
</protein>
<feature type="transmembrane region" description="Helical" evidence="6">
    <location>
        <begin position="221"/>
        <end position="240"/>
    </location>
</feature>
<keyword evidence="2 7" id="KW-0808">Transferase</keyword>
<dbReference type="InterPro" id="IPR000715">
    <property type="entry name" value="Glycosyl_transferase_4"/>
</dbReference>
<comment type="subcellular location">
    <subcellularLocation>
        <location evidence="1">Membrane</location>
        <topology evidence="1">Multi-pass membrane protein</topology>
    </subcellularLocation>
</comment>
<reference evidence="7" key="1">
    <citation type="submission" date="2021-04" db="EMBL/GenBank/DDBJ databases">
        <title>Draft genome sequence of Xylanibacillus composti strain K13.</title>
        <authorList>
            <person name="Uke A."/>
            <person name="Chhe C."/>
            <person name="Baramee S."/>
            <person name="Kosugi A."/>
        </authorList>
    </citation>
    <scope>NUCLEOTIDE SEQUENCE</scope>
    <source>
        <strain evidence="7">K13</strain>
    </source>
</reference>
<dbReference type="Pfam" id="PF00953">
    <property type="entry name" value="Glycos_transf_4"/>
    <property type="match status" value="1"/>
</dbReference>
<keyword evidence="4 6" id="KW-1133">Transmembrane helix</keyword>
<feature type="transmembrane region" description="Helical" evidence="6">
    <location>
        <begin position="197"/>
        <end position="215"/>
    </location>
</feature>
<dbReference type="GO" id="GO:0016780">
    <property type="term" value="F:phosphotransferase activity, for other substituted phosphate groups"/>
    <property type="evidence" value="ECO:0007669"/>
    <property type="project" value="InterPro"/>
</dbReference>
<evidence type="ECO:0000313" key="7">
    <source>
        <dbReference type="EMBL" id="GIQ69422.1"/>
    </source>
</evidence>
<comment type="caution">
    <text evidence="7">The sequence shown here is derived from an EMBL/GenBank/DDBJ whole genome shotgun (WGS) entry which is preliminary data.</text>
</comment>
<feature type="transmembrane region" description="Helical" evidence="6">
    <location>
        <begin position="55"/>
        <end position="78"/>
    </location>
</feature>
<accession>A0A8J4H1W0</accession>
<evidence type="ECO:0000256" key="2">
    <source>
        <dbReference type="ARBA" id="ARBA00022679"/>
    </source>
</evidence>
<evidence type="ECO:0000256" key="5">
    <source>
        <dbReference type="ARBA" id="ARBA00023136"/>
    </source>
</evidence>
<keyword evidence="5 6" id="KW-0472">Membrane</keyword>
<dbReference type="AlphaFoldDB" id="A0A8J4H1W0"/>
<evidence type="ECO:0000256" key="4">
    <source>
        <dbReference type="ARBA" id="ARBA00022989"/>
    </source>
</evidence>
<evidence type="ECO:0000256" key="1">
    <source>
        <dbReference type="ARBA" id="ARBA00004141"/>
    </source>
</evidence>
<sequence>MLSELLLPEGWNWLAWLLLWGWTGTVAALAAWSVPRFLAAHRLTAANFRKQLIPLGSGMAVWVTVAAHCAFLSLFAAWWQGTEVYGSLAIAGTAVFFAGWLDDTVGDVKVKGLRGHWQAFRHNAQVTTGALKALSAAAAAAWIGALVAGPIPPIGGWAAVEEAGVVLIWLVRWLLAFLLMCLSANTLNLLDLRPGRALKGFFVLGVAALLGGVWQGRTSEAIVMLMPGLLAALCLFRQDIQARSMLGDSGVNLLGFLAGFALASCAPMLMQLLIVALLTFLHVAAERISLSHVIDRTLLLHWFDRLGRADRQP</sequence>
<feature type="transmembrane region" description="Helical" evidence="6">
    <location>
        <begin position="163"/>
        <end position="185"/>
    </location>
</feature>